<keyword evidence="11" id="KW-1185">Reference proteome</keyword>
<evidence type="ECO:0000256" key="8">
    <source>
        <dbReference type="SAM" id="MobiDB-lite"/>
    </source>
</evidence>
<keyword evidence="7" id="KW-0998">Cell outer membrane</keyword>
<dbReference type="PANTHER" id="PTHR35093:SF8">
    <property type="entry name" value="OUTER MEMBRANE PROTEIN NMB0088-RELATED"/>
    <property type="match status" value="1"/>
</dbReference>
<feature type="region of interest" description="Disordered" evidence="8">
    <location>
        <begin position="210"/>
        <end position="233"/>
    </location>
</feature>
<evidence type="ECO:0000256" key="1">
    <source>
        <dbReference type="ARBA" id="ARBA00004571"/>
    </source>
</evidence>
<sequence length="387" mass="41224">MTYPFTGKRLLTGTAALLLTAAPVFAGAIERAPQSLGILFEQGNYVEFGAGRVSPKLSGTELPLGPLPGGNSTGDIAKNYNFFGLGYKHQFNENLSGAIIIEQPFGADMYYPGDPATTALGGTAVDVDSTTYTALLRYKFDNNFAVHGGLRGSHASGDVTLQGVAYGAVNGYNAKLDGVWGWGYVLGASWEKPEIAARVSLTYNSPVEHDFDTEETGLPVPTLNGSSETTVKTPRSWTLEGQTGVAADTLVFGSIRWVNWSEFKVSPEGFVGMGDYGLPGADEGLVTLEDTTTYTLGVGRKFTENWSGALSFGYEKSGRRLVSPLSPTTGRKSVGLAAIYTQDNWKVTTGITYIKLGDADAETADTARAEFRDNDAWGVGVKVGYSF</sequence>
<evidence type="ECO:0000256" key="7">
    <source>
        <dbReference type="ARBA" id="ARBA00023237"/>
    </source>
</evidence>
<accession>A0A1H6LFV2</accession>
<feature type="compositionally biased region" description="Polar residues" evidence="8">
    <location>
        <begin position="223"/>
        <end position="233"/>
    </location>
</feature>
<protein>
    <submittedName>
        <fullName evidence="10">Long-chain fatty acid transport protein</fullName>
    </submittedName>
</protein>
<dbReference type="PANTHER" id="PTHR35093">
    <property type="entry name" value="OUTER MEMBRANE PROTEIN NMB0088-RELATED"/>
    <property type="match status" value="1"/>
</dbReference>
<dbReference type="RefSeq" id="WP_090846614.1">
    <property type="nucleotide sequence ID" value="NZ_FNXG01000002.1"/>
</dbReference>
<dbReference type="EMBL" id="FNXG01000002">
    <property type="protein sequence ID" value="SEH83411.1"/>
    <property type="molecule type" value="Genomic_DNA"/>
</dbReference>
<feature type="signal peptide" evidence="9">
    <location>
        <begin position="1"/>
        <end position="26"/>
    </location>
</feature>
<name>A0A1H6LFV2_9RHOB</name>
<gene>
    <name evidence="10" type="ORF">SAMN04488075_1332</name>
</gene>
<dbReference type="GO" id="GO:0015483">
    <property type="term" value="F:long-chain fatty acid transporting porin activity"/>
    <property type="evidence" value="ECO:0007669"/>
    <property type="project" value="TreeGrafter"/>
</dbReference>
<feature type="chain" id="PRO_5011737281" evidence="9">
    <location>
        <begin position="27"/>
        <end position="387"/>
    </location>
</feature>
<dbReference type="OrthoDB" id="6679728at2"/>
<evidence type="ECO:0000256" key="4">
    <source>
        <dbReference type="ARBA" id="ARBA00022692"/>
    </source>
</evidence>
<dbReference type="SUPFAM" id="SSF56935">
    <property type="entry name" value="Porins"/>
    <property type="match status" value="1"/>
</dbReference>
<dbReference type="Pfam" id="PF03349">
    <property type="entry name" value="Toluene_X"/>
    <property type="match status" value="1"/>
</dbReference>
<evidence type="ECO:0000313" key="11">
    <source>
        <dbReference type="Proteomes" id="UP000199125"/>
    </source>
</evidence>
<organism evidence="10 11">
    <name type="scientific">Paracoccus alkenifer</name>
    <dbReference type="NCBI Taxonomy" id="65735"/>
    <lineage>
        <taxon>Bacteria</taxon>
        <taxon>Pseudomonadati</taxon>
        <taxon>Pseudomonadota</taxon>
        <taxon>Alphaproteobacteria</taxon>
        <taxon>Rhodobacterales</taxon>
        <taxon>Paracoccaceae</taxon>
        <taxon>Paracoccus</taxon>
    </lineage>
</organism>
<dbReference type="Proteomes" id="UP000199125">
    <property type="component" value="Unassembled WGS sequence"/>
</dbReference>
<evidence type="ECO:0000256" key="5">
    <source>
        <dbReference type="ARBA" id="ARBA00022729"/>
    </source>
</evidence>
<keyword evidence="5 9" id="KW-0732">Signal</keyword>
<evidence type="ECO:0000313" key="10">
    <source>
        <dbReference type="EMBL" id="SEH83411.1"/>
    </source>
</evidence>
<dbReference type="GO" id="GO:0009279">
    <property type="term" value="C:cell outer membrane"/>
    <property type="evidence" value="ECO:0007669"/>
    <property type="project" value="UniProtKB-SubCell"/>
</dbReference>
<reference evidence="11" key="1">
    <citation type="submission" date="2016-10" db="EMBL/GenBank/DDBJ databases">
        <authorList>
            <person name="Varghese N."/>
            <person name="Submissions S."/>
        </authorList>
    </citation>
    <scope>NUCLEOTIDE SEQUENCE [LARGE SCALE GENOMIC DNA]</scope>
    <source>
        <strain evidence="11">DSM 11593</strain>
    </source>
</reference>
<evidence type="ECO:0000256" key="2">
    <source>
        <dbReference type="ARBA" id="ARBA00008163"/>
    </source>
</evidence>
<comment type="similarity">
    <text evidence="2">Belongs to the OmpP1/FadL family.</text>
</comment>
<keyword evidence="3" id="KW-1134">Transmembrane beta strand</keyword>
<keyword evidence="4" id="KW-0812">Transmembrane</keyword>
<keyword evidence="6" id="KW-0472">Membrane</keyword>
<evidence type="ECO:0000256" key="6">
    <source>
        <dbReference type="ARBA" id="ARBA00023136"/>
    </source>
</evidence>
<evidence type="ECO:0000256" key="3">
    <source>
        <dbReference type="ARBA" id="ARBA00022452"/>
    </source>
</evidence>
<dbReference type="AlphaFoldDB" id="A0A1H6LFV2"/>
<dbReference type="Gene3D" id="2.40.160.60">
    <property type="entry name" value="Outer membrane protein transport protein (OMPP1/FadL/TodX)"/>
    <property type="match status" value="1"/>
</dbReference>
<dbReference type="STRING" id="65735.SAMN04488075_1332"/>
<proteinExistence type="inferred from homology"/>
<dbReference type="InterPro" id="IPR005017">
    <property type="entry name" value="OMPP1/FadL/TodX"/>
</dbReference>
<evidence type="ECO:0000256" key="9">
    <source>
        <dbReference type="SAM" id="SignalP"/>
    </source>
</evidence>
<comment type="subcellular location">
    <subcellularLocation>
        <location evidence="1">Cell outer membrane</location>
        <topology evidence="1">Multi-pass membrane protein</topology>
    </subcellularLocation>
</comment>